<dbReference type="SMART" id="SM00862">
    <property type="entry name" value="Trans_reg_C"/>
    <property type="match status" value="1"/>
</dbReference>
<comment type="caution">
    <text evidence="4">The sequence shown here is derived from an EMBL/GenBank/DDBJ whole genome shotgun (WGS) entry which is preliminary data.</text>
</comment>
<dbReference type="SUPFAM" id="SSF46894">
    <property type="entry name" value="C-terminal effector domain of the bipartite response regulators"/>
    <property type="match status" value="1"/>
</dbReference>
<evidence type="ECO:0000313" key="5">
    <source>
        <dbReference type="Proteomes" id="UP001150728"/>
    </source>
</evidence>
<evidence type="ECO:0000256" key="1">
    <source>
        <dbReference type="ARBA" id="ARBA00023125"/>
    </source>
</evidence>
<dbReference type="EMBL" id="JANIAM010000021">
    <property type="protein sequence ID" value="MDD2114520.1"/>
    <property type="molecule type" value="Genomic_DNA"/>
</dbReference>
<evidence type="ECO:0000256" key="2">
    <source>
        <dbReference type="PROSITE-ProRule" id="PRU01091"/>
    </source>
</evidence>
<keyword evidence="1 2" id="KW-0238">DNA-binding</keyword>
<name>A0A9X4DEB8_9PSED</name>
<organism evidence="4 5">
    <name type="scientific">Pseudomonas asiatica</name>
    <dbReference type="NCBI Taxonomy" id="2219225"/>
    <lineage>
        <taxon>Bacteria</taxon>
        <taxon>Pseudomonadati</taxon>
        <taxon>Pseudomonadota</taxon>
        <taxon>Gammaproteobacteria</taxon>
        <taxon>Pseudomonadales</taxon>
        <taxon>Pseudomonadaceae</taxon>
        <taxon>Pseudomonas</taxon>
    </lineage>
</organism>
<sequence>MEGGTDQWPKRSFAFGQCILQEDGLLLRDGTGLHIPPKELHVLRLLLSTAGSLVLKDWLLDQVWPSCNVAQESLTRCIYALRKLLGRENGYIKTVYGKGYRFVGEVVERTVLPSSPSSVPASLALPLQVQDDERGLEMQCELVRRLAAAFGESLSVMPTGQTANAQASDDCQAIVERMTPDCYLSVRCIDGADRRALLVELVRGRDHGCPWK</sequence>
<evidence type="ECO:0000313" key="4">
    <source>
        <dbReference type="EMBL" id="MDD2114520.1"/>
    </source>
</evidence>
<reference evidence="4" key="1">
    <citation type="submission" date="2022-07" db="EMBL/GenBank/DDBJ databases">
        <title>Multi-strain Analysis of Pseudomonas putida Reveals Metabolic and Genetic Diversity.</title>
        <authorList>
            <person name="Monk J.M."/>
        </authorList>
    </citation>
    <scope>NUCLEOTIDE SEQUENCE</scope>
    <source>
        <strain evidence="4">17633</strain>
    </source>
</reference>
<dbReference type="Proteomes" id="UP001150728">
    <property type="component" value="Unassembled WGS sequence"/>
</dbReference>
<dbReference type="GO" id="GO:0000160">
    <property type="term" value="P:phosphorelay signal transduction system"/>
    <property type="evidence" value="ECO:0007669"/>
    <property type="project" value="InterPro"/>
</dbReference>
<protein>
    <submittedName>
        <fullName evidence="4">Winged helix-turn-helix domain-containing protein</fullName>
    </submittedName>
</protein>
<feature type="DNA-binding region" description="OmpR/PhoB-type" evidence="2">
    <location>
        <begin position="8"/>
        <end position="104"/>
    </location>
</feature>
<feature type="domain" description="OmpR/PhoB-type" evidence="3">
    <location>
        <begin position="8"/>
        <end position="104"/>
    </location>
</feature>
<dbReference type="PROSITE" id="PS51755">
    <property type="entry name" value="OMPR_PHOB"/>
    <property type="match status" value="1"/>
</dbReference>
<dbReference type="RefSeq" id="WP_274120744.1">
    <property type="nucleotide sequence ID" value="NZ_JANIAM010000021.1"/>
</dbReference>
<evidence type="ECO:0000259" key="3">
    <source>
        <dbReference type="PROSITE" id="PS51755"/>
    </source>
</evidence>
<dbReference type="InterPro" id="IPR036388">
    <property type="entry name" value="WH-like_DNA-bd_sf"/>
</dbReference>
<dbReference type="AlphaFoldDB" id="A0A9X4DEB8"/>
<gene>
    <name evidence="4" type="ORF">NP554_22320</name>
</gene>
<dbReference type="InterPro" id="IPR001867">
    <property type="entry name" value="OmpR/PhoB-type_DNA-bd"/>
</dbReference>
<dbReference type="GO" id="GO:0006355">
    <property type="term" value="P:regulation of DNA-templated transcription"/>
    <property type="evidence" value="ECO:0007669"/>
    <property type="project" value="InterPro"/>
</dbReference>
<proteinExistence type="predicted"/>
<dbReference type="Pfam" id="PF00486">
    <property type="entry name" value="Trans_reg_C"/>
    <property type="match status" value="1"/>
</dbReference>
<dbReference type="Gene3D" id="1.10.10.10">
    <property type="entry name" value="Winged helix-like DNA-binding domain superfamily/Winged helix DNA-binding domain"/>
    <property type="match status" value="1"/>
</dbReference>
<dbReference type="GO" id="GO:0003677">
    <property type="term" value="F:DNA binding"/>
    <property type="evidence" value="ECO:0007669"/>
    <property type="project" value="UniProtKB-UniRule"/>
</dbReference>
<accession>A0A9X4DEB8</accession>
<dbReference type="CDD" id="cd00383">
    <property type="entry name" value="trans_reg_C"/>
    <property type="match status" value="1"/>
</dbReference>
<dbReference type="InterPro" id="IPR016032">
    <property type="entry name" value="Sig_transdc_resp-reg_C-effctor"/>
</dbReference>